<accession>G2G8L1</accession>
<sequence>MTTQASPSPAWAAYGWCAWHGGYAEGVRLITVHEQGSGPGGSLFACGPCREENRLIPFADQ</sequence>
<gene>
    <name evidence="1" type="ORF">SZN_09146</name>
</gene>
<protein>
    <submittedName>
        <fullName evidence="1">Uncharacterized protein</fullName>
    </submittedName>
</protein>
<organism evidence="1 2">
    <name type="scientific">Streptomyces zinciresistens K42</name>
    <dbReference type="NCBI Taxonomy" id="700597"/>
    <lineage>
        <taxon>Bacteria</taxon>
        <taxon>Bacillati</taxon>
        <taxon>Actinomycetota</taxon>
        <taxon>Actinomycetes</taxon>
        <taxon>Kitasatosporales</taxon>
        <taxon>Streptomycetaceae</taxon>
        <taxon>Streptomyces</taxon>
    </lineage>
</organism>
<dbReference type="OrthoDB" id="4328863at2"/>
<proteinExistence type="predicted"/>
<keyword evidence="2" id="KW-1185">Reference proteome</keyword>
<dbReference type="EMBL" id="AGBF01000019">
    <property type="protein sequence ID" value="EGX60076.1"/>
    <property type="molecule type" value="Genomic_DNA"/>
</dbReference>
<dbReference type="RefSeq" id="WP_007493559.1">
    <property type="nucleotide sequence ID" value="NZ_AGBF01000019.1"/>
</dbReference>
<name>G2G8L1_9ACTN</name>
<comment type="caution">
    <text evidence="1">The sequence shown here is derived from an EMBL/GenBank/DDBJ whole genome shotgun (WGS) entry which is preliminary data.</text>
</comment>
<dbReference type="AlphaFoldDB" id="G2G8L1"/>
<reference evidence="1 2" key="1">
    <citation type="submission" date="2011-08" db="EMBL/GenBank/DDBJ databases">
        <authorList>
            <person name="Lin Y."/>
            <person name="Hao X."/>
            <person name="Johnstone L."/>
            <person name="Miller S.J."/>
            <person name="Wei G."/>
            <person name="Rensing C."/>
        </authorList>
    </citation>
    <scope>NUCLEOTIDE SEQUENCE [LARGE SCALE GENOMIC DNA]</scope>
    <source>
        <strain evidence="1 2">K42</strain>
    </source>
</reference>
<dbReference type="Proteomes" id="UP000004217">
    <property type="component" value="Unassembled WGS sequence"/>
</dbReference>
<evidence type="ECO:0000313" key="1">
    <source>
        <dbReference type="EMBL" id="EGX60076.1"/>
    </source>
</evidence>
<dbReference type="PATRIC" id="fig|700597.3.peg.1783"/>
<evidence type="ECO:0000313" key="2">
    <source>
        <dbReference type="Proteomes" id="UP000004217"/>
    </source>
</evidence>